<gene>
    <name evidence="2" type="ordered locus">BC1002_6211</name>
</gene>
<evidence type="ECO:0000313" key="2">
    <source>
        <dbReference type="EMBL" id="ADG20073.1"/>
    </source>
</evidence>
<accession>D5WLH7</accession>
<name>D5WLH7_PARAM</name>
<dbReference type="EMBL" id="CP002015">
    <property type="protein sequence ID" value="ADG20073.1"/>
    <property type="molecule type" value="Genomic_DNA"/>
</dbReference>
<dbReference type="Proteomes" id="UP000002190">
    <property type="component" value="Chromosome 3"/>
</dbReference>
<evidence type="ECO:0000256" key="1">
    <source>
        <dbReference type="SAM" id="MobiDB-lite"/>
    </source>
</evidence>
<feature type="region of interest" description="Disordered" evidence="1">
    <location>
        <begin position="134"/>
        <end position="154"/>
    </location>
</feature>
<dbReference type="AlphaFoldDB" id="D5WLH7"/>
<reference evidence="3" key="1">
    <citation type="submission" date="2010-04" db="EMBL/GenBank/DDBJ databases">
        <title>Complete sequence of chromosome 3 of Burkholderia sp. CCGE1002.</title>
        <authorList>
            <consortium name="US DOE Joint Genome Institute"/>
            <person name="Lucas S."/>
            <person name="Copeland A."/>
            <person name="Lapidus A."/>
            <person name="Cheng J.-F."/>
            <person name="Bruce D."/>
            <person name="Goodwin L."/>
            <person name="Pitluck S."/>
            <person name="Chertkov O."/>
            <person name="Detter J.C."/>
            <person name="Han C."/>
            <person name="Tapia R."/>
            <person name="Land M."/>
            <person name="Hauser L."/>
            <person name="Kyrpides N."/>
            <person name="Ovchinnikova G."/>
            <person name="Martinez-Romero E."/>
            <person name="Hernandez M.A.R."/>
            <person name="Tiedje J.M."/>
            <person name="Woyke T."/>
        </authorList>
    </citation>
    <scope>NUCLEOTIDE SEQUENCE [LARGE SCALE GENOMIC DNA]</scope>
    <source>
        <strain evidence="3">CCGE1002</strain>
    </source>
</reference>
<dbReference type="HOGENOM" id="CLU_1700943_0_0_4"/>
<evidence type="ECO:0000313" key="3">
    <source>
        <dbReference type="Proteomes" id="UP000002190"/>
    </source>
</evidence>
<dbReference type="STRING" id="640511.BC1002_6211"/>
<organism evidence="2 3">
    <name type="scientific">Paraburkholderia atlantica</name>
    <dbReference type="NCBI Taxonomy" id="2654982"/>
    <lineage>
        <taxon>Bacteria</taxon>
        <taxon>Pseudomonadati</taxon>
        <taxon>Pseudomonadota</taxon>
        <taxon>Betaproteobacteria</taxon>
        <taxon>Burkholderiales</taxon>
        <taxon>Burkholderiaceae</taxon>
        <taxon>Paraburkholderia</taxon>
    </lineage>
</organism>
<dbReference type="KEGG" id="bge:BC1002_6211"/>
<proteinExistence type="predicted"/>
<sequence length="154" mass="16884">MCLPLGTKMKENSSREIVELLTKVVGRAAVHLPRGQTRRNAAIAIDQLEEIKRNAAFARQYESAPEPLRELVMRRAVEVHDLATAQDYVSALDALRAVVDFLYQHLVDDTGTAAPPSKLAGIDLNAVHRALQFGGLPGQSQQDPDDGNPPPVRR</sequence>
<protein>
    <submittedName>
        <fullName evidence="2">Uncharacterized protein</fullName>
    </submittedName>
</protein>
<reference evidence="2 3" key="2">
    <citation type="journal article" date="2012" name="J. Bacteriol.">
        <title>Genome Sequences of Burkholderia sp. Strains CCGE1002 and H160, Isolated from Legume Nodules in Mexico and Brazil.</title>
        <authorList>
            <person name="Ormeno-Orrillo E."/>
            <person name="Rogel M.A."/>
            <person name="Chueire L.M."/>
            <person name="Tiedje J.M."/>
            <person name="Martinez-Romero E."/>
            <person name="Hungria M."/>
        </authorList>
    </citation>
    <scope>NUCLEOTIDE SEQUENCE [LARGE SCALE GENOMIC DNA]</scope>
    <source>
        <strain evidence="2 3">CCGE1002</strain>
    </source>
</reference>